<dbReference type="PANTHER" id="PTHR35372">
    <property type="entry name" value="ATP BINDING PROTEIN-RELATED"/>
    <property type="match status" value="1"/>
</dbReference>
<organism evidence="2">
    <name type="scientific">viral metagenome</name>
    <dbReference type="NCBI Taxonomy" id="1070528"/>
    <lineage>
        <taxon>unclassified sequences</taxon>
        <taxon>metagenomes</taxon>
        <taxon>organismal metagenomes</taxon>
    </lineage>
</organism>
<evidence type="ECO:0008006" key="3">
    <source>
        <dbReference type="Google" id="ProtNLM"/>
    </source>
</evidence>
<keyword evidence="1" id="KW-0378">Hydrolase</keyword>
<dbReference type="PANTHER" id="PTHR35372:SF2">
    <property type="entry name" value="SF3 HELICASE DOMAIN-CONTAINING PROTEIN"/>
    <property type="match status" value="1"/>
</dbReference>
<dbReference type="InterPro" id="IPR051620">
    <property type="entry name" value="ORF904-like_C"/>
</dbReference>
<evidence type="ECO:0000256" key="1">
    <source>
        <dbReference type="ARBA" id="ARBA00022801"/>
    </source>
</evidence>
<sequence length="549" mass="64387">MSERQKSLSMHRKQVPTSDELNRIEKLLALTVPQDWDDITFPVWKEVVWTLLSLGMLTDDIHKWCSLGKTKYNQESTDTIISTWMRDKIIDTGPTSTFMKWIRSRLYIRGYTDQQVYHAFRKASNTTTGEVIEKYLLENNNFKGYVDIYYELYAQTNIVTVDTRQPFYIWDDVEKLWIHHKNRELVTSELYTNFSDFMESILLPYGQKNPEKIEIVNDVIKTINSKRNHPKLRGWLLKLCNDKDFINLIQNIDVTTFAIDAGKIINLKTGVIRDRVRTDYYMHYIPISPSDHGYPKITEFINSLLESQEQRHYLQKLCGSFMTGTNTDKSFYIWCGEGMNDEHPLIKLLKEVLGYHAVSKNITDDNIKFINARLNILTDVGLTTARTFYENITETRKTKLLILTTNRPIIDSTDKGLLDKIKLLIFPPIDNVQNQDLVKTTGSEMFSYMAAGAKMFYEEGLPEPCLLKTIKEEYYDDENSFLTFLSKKCSLAENGKILRSHFYESYETFCNQNNLTIKKLSWLTNKKYIKPHRFTKGWYVLGYVFKQEE</sequence>
<evidence type="ECO:0000313" key="2">
    <source>
        <dbReference type="EMBL" id="QHU08124.1"/>
    </source>
</evidence>
<dbReference type="EMBL" id="MN740694">
    <property type="protein sequence ID" value="QHU08124.1"/>
    <property type="molecule type" value="Genomic_DNA"/>
</dbReference>
<dbReference type="GO" id="GO:0016787">
    <property type="term" value="F:hydrolase activity"/>
    <property type="evidence" value="ECO:0007669"/>
    <property type="project" value="UniProtKB-KW"/>
</dbReference>
<accession>A0A6C0JWL7</accession>
<reference evidence="2" key="1">
    <citation type="journal article" date="2020" name="Nature">
        <title>Giant virus diversity and host interactions through global metagenomics.</title>
        <authorList>
            <person name="Schulz F."/>
            <person name="Roux S."/>
            <person name="Paez-Espino D."/>
            <person name="Jungbluth S."/>
            <person name="Walsh D.A."/>
            <person name="Denef V.J."/>
            <person name="McMahon K.D."/>
            <person name="Konstantinidis K.T."/>
            <person name="Eloe-Fadrosh E.A."/>
            <person name="Kyrpides N.C."/>
            <person name="Woyke T."/>
        </authorList>
    </citation>
    <scope>NUCLEOTIDE SEQUENCE</scope>
    <source>
        <strain evidence="2">GVMAG-S-1062768-28</strain>
    </source>
</reference>
<dbReference type="AlphaFoldDB" id="A0A6C0JWL7"/>
<protein>
    <recommendedName>
        <fullName evidence="3">SF3 helicase domain-containing protein</fullName>
    </recommendedName>
</protein>
<name>A0A6C0JWL7_9ZZZZ</name>
<proteinExistence type="predicted"/>